<organism evidence="2 3">
    <name type="scientific">Sulfitobacter marinus</name>
    <dbReference type="NCBI Taxonomy" id="394264"/>
    <lineage>
        <taxon>Bacteria</taxon>
        <taxon>Pseudomonadati</taxon>
        <taxon>Pseudomonadota</taxon>
        <taxon>Alphaproteobacteria</taxon>
        <taxon>Rhodobacterales</taxon>
        <taxon>Roseobacteraceae</taxon>
        <taxon>Sulfitobacter</taxon>
    </lineage>
</organism>
<evidence type="ECO:0000256" key="1">
    <source>
        <dbReference type="SAM" id="SignalP"/>
    </source>
</evidence>
<gene>
    <name evidence="2" type="ORF">SAMN04488040_3444</name>
</gene>
<evidence type="ECO:0000313" key="2">
    <source>
        <dbReference type="EMBL" id="SFT14593.1"/>
    </source>
</evidence>
<keyword evidence="3" id="KW-1185">Reference proteome</keyword>
<dbReference type="EMBL" id="FPAJ01000007">
    <property type="protein sequence ID" value="SFT14593.1"/>
    <property type="molecule type" value="Genomic_DNA"/>
</dbReference>
<name>A0A1I6VLK9_9RHOB</name>
<protein>
    <recommendedName>
        <fullName evidence="4">DUF4136 domain-containing protein</fullName>
    </recommendedName>
</protein>
<dbReference type="PROSITE" id="PS51257">
    <property type="entry name" value="PROKAR_LIPOPROTEIN"/>
    <property type="match status" value="1"/>
</dbReference>
<evidence type="ECO:0008006" key="4">
    <source>
        <dbReference type="Google" id="ProtNLM"/>
    </source>
</evidence>
<dbReference type="STRING" id="394264.SAMN04488040_3444"/>
<accession>A0A1I6VLK9</accession>
<keyword evidence="1" id="KW-0732">Signal</keyword>
<feature type="signal peptide" evidence="1">
    <location>
        <begin position="1"/>
        <end position="16"/>
    </location>
</feature>
<dbReference type="Proteomes" id="UP000199239">
    <property type="component" value="Unassembled WGS sequence"/>
</dbReference>
<feature type="chain" id="PRO_5011448165" description="DUF4136 domain-containing protein" evidence="1">
    <location>
        <begin position="17"/>
        <end position="203"/>
    </location>
</feature>
<dbReference type="RefSeq" id="WP_245764304.1">
    <property type="nucleotide sequence ID" value="NZ_FPAJ01000007.1"/>
</dbReference>
<proteinExistence type="predicted"/>
<evidence type="ECO:0000313" key="3">
    <source>
        <dbReference type="Proteomes" id="UP000199239"/>
    </source>
</evidence>
<sequence length="203" mass="21949">MFRVFAILMTVTFVAACNGASDLNKPPVPLGDFNLYHNIVVAPKVQKLPISREVSEEVLTTAVKDAIAERFDRYDGTRDYHFGISVEGYVLAPPGIPLVLAPKSVMILNLNVWDDAAGKKLTEKPHQITVFESFDQGPIVGSGYTKTAEEQLKNLSQNAAKSIEGYLVKQNEAEGWFNRPADAVIVRSGSAPVSGPASAASTE</sequence>
<dbReference type="AlphaFoldDB" id="A0A1I6VLK9"/>
<reference evidence="3" key="1">
    <citation type="submission" date="2016-10" db="EMBL/GenBank/DDBJ databases">
        <authorList>
            <person name="Varghese N."/>
            <person name="Submissions S."/>
        </authorList>
    </citation>
    <scope>NUCLEOTIDE SEQUENCE [LARGE SCALE GENOMIC DNA]</scope>
    <source>
        <strain evidence="3">DSM 23422</strain>
    </source>
</reference>